<protein>
    <submittedName>
        <fullName evidence="2">Uncharacterized protein</fullName>
    </submittedName>
</protein>
<comment type="caution">
    <text evidence="2">The sequence shown here is derived from an EMBL/GenBank/DDBJ whole genome shotgun (WGS) entry which is preliminary data.</text>
</comment>
<evidence type="ECO:0000313" key="2">
    <source>
        <dbReference type="EMBL" id="GAA1095742.1"/>
    </source>
</evidence>
<sequence length="79" mass="8082">MRDSATGGSGRVPHVTDGGHRVSFGRPPLSTAGADGPSRAPNLGVQVAGAEGSPTPCPVLGRYGGYRICMQGRRFGIDM</sequence>
<feature type="region of interest" description="Disordered" evidence="1">
    <location>
        <begin position="1"/>
        <end position="51"/>
    </location>
</feature>
<proteinExistence type="predicted"/>
<dbReference type="Proteomes" id="UP001499987">
    <property type="component" value="Unassembled WGS sequence"/>
</dbReference>
<keyword evidence="3" id="KW-1185">Reference proteome</keyword>
<name>A0ABN1TNL2_9ACTN</name>
<evidence type="ECO:0000256" key="1">
    <source>
        <dbReference type="SAM" id="MobiDB-lite"/>
    </source>
</evidence>
<dbReference type="EMBL" id="BAAALD010000043">
    <property type="protein sequence ID" value="GAA1095742.1"/>
    <property type="molecule type" value="Genomic_DNA"/>
</dbReference>
<gene>
    <name evidence="2" type="ORF">GCM10009663_43680</name>
</gene>
<evidence type="ECO:0000313" key="3">
    <source>
        <dbReference type="Proteomes" id="UP001499987"/>
    </source>
</evidence>
<accession>A0ABN1TNL2</accession>
<organism evidence="2 3">
    <name type="scientific">Kitasatospora arboriphila</name>
    <dbReference type="NCBI Taxonomy" id="258052"/>
    <lineage>
        <taxon>Bacteria</taxon>
        <taxon>Bacillati</taxon>
        <taxon>Actinomycetota</taxon>
        <taxon>Actinomycetes</taxon>
        <taxon>Kitasatosporales</taxon>
        <taxon>Streptomycetaceae</taxon>
        <taxon>Kitasatospora</taxon>
    </lineage>
</organism>
<reference evidence="2 3" key="1">
    <citation type="journal article" date="2019" name="Int. J. Syst. Evol. Microbiol.">
        <title>The Global Catalogue of Microorganisms (GCM) 10K type strain sequencing project: providing services to taxonomists for standard genome sequencing and annotation.</title>
        <authorList>
            <consortium name="The Broad Institute Genomics Platform"/>
            <consortium name="The Broad Institute Genome Sequencing Center for Infectious Disease"/>
            <person name="Wu L."/>
            <person name="Ma J."/>
        </authorList>
    </citation>
    <scope>NUCLEOTIDE SEQUENCE [LARGE SCALE GENOMIC DNA]</scope>
    <source>
        <strain evidence="2 3">JCM 13002</strain>
    </source>
</reference>